<proteinExistence type="predicted"/>
<keyword evidence="2" id="KW-0418">Kinase</keyword>
<dbReference type="EMBL" id="ML996597">
    <property type="protein sequence ID" value="KAF2752748.1"/>
    <property type="molecule type" value="Genomic_DNA"/>
</dbReference>
<dbReference type="InterPro" id="IPR011009">
    <property type="entry name" value="Kinase-like_dom_sf"/>
</dbReference>
<evidence type="ECO:0000313" key="2">
    <source>
        <dbReference type="EMBL" id="KAF2752748.1"/>
    </source>
</evidence>
<evidence type="ECO:0000259" key="1">
    <source>
        <dbReference type="Pfam" id="PF01636"/>
    </source>
</evidence>
<name>A0A6A6VQ29_9PEZI</name>
<dbReference type="CDD" id="cd05120">
    <property type="entry name" value="APH_ChoK_like"/>
    <property type="match status" value="1"/>
</dbReference>
<accession>A0A6A6VQ29</accession>
<protein>
    <submittedName>
        <fullName evidence="2">Kinase-like protein</fullName>
    </submittedName>
</protein>
<feature type="domain" description="Aminoglycoside phosphotransferase" evidence="1">
    <location>
        <begin position="68"/>
        <end position="229"/>
    </location>
</feature>
<dbReference type="SUPFAM" id="SSF56112">
    <property type="entry name" value="Protein kinase-like (PK-like)"/>
    <property type="match status" value="1"/>
</dbReference>
<gene>
    <name evidence="2" type="ORF">EJ05DRAFT_533916</name>
</gene>
<dbReference type="InterPro" id="IPR051678">
    <property type="entry name" value="AGP_Transferase"/>
</dbReference>
<dbReference type="GeneID" id="54490198"/>
<dbReference type="AlphaFoldDB" id="A0A6A6VQ29"/>
<evidence type="ECO:0000313" key="3">
    <source>
        <dbReference type="Proteomes" id="UP000799437"/>
    </source>
</evidence>
<keyword evidence="3" id="KW-1185">Reference proteome</keyword>
<dbReference type="RefSeq" id="XP_033595199.1">
    <property type="nucleotide sequence ID" value="XM_033749144.1"/>
</dbReference>
<dbReference type="PANTHER" id="PTHR21310">
    <property type="entry name" value="AMINOGLYCOSIDE PHOSPHOTRANSFERASE-RELATED-RELATED"/>
    <property type="match status" value="1"/>
</dbReference>
<dbReference type="Proteomes" id="UP000799437">
    <property type="component" value="Unassembled WGS sequence"/>
</dbReference>
<reference evidence="2" key="1">
    <citation type="journal article" date="2020" name="Stud. Mycol.">
        <title>101 Dothideomycetes genomes: a test case for predicting lifestyles and emergence of pathogens.</title>
        <authorList>
            <person name="Haridas S."/>
            <person name="Albert R."/>
            <person name="Binder M."/>
            <person name="Bloem J."/>
            <person name="Labutti K."/>
            <person name="Salamov A."/>
            <person name="Andreopoulos B."/>
            <person name="Baker S."/>
            <person name="Barry K."/>
            <person name="Bills G."/>
            <person name="Bluhm B."/>
            <person name="Cannon C."/>
            <person name="Castanera R."/>
            <person name="Culley D."/>
            <person name="Daum C."/>
            <person name="Ezra D."/>
            <person name="Gonzalez J."/>
            <person name="Henrissat B."/>
            <person name="Kuo A."/>
            <person name="Liang C."/>
            <person name="Lipzen A."/>
            <person name="Lutzoni F."/>
            <person name="Magnuson J."/>
            <person name="Mondo S."/>
            <person name="Nolan M."/>
            <person name="Ohm R."/>
            <person name="Pangilinan J."/>
            <person name="Park H.-J."/>
            <person name="Ramirez L."/>
            <person name="Alfaro M."/>
            <person name="Sun H."/>
            <person name="Tritt A."/>
            <person name="Yoshinaga Y."/>
            <person name="Zwiers L.-H."/>
            <person name="Turgeon B."/>
            <person name="Goodwin S."/>
            <person name="Spatafora J."/>
            <person name="Crous P."/>
            <person name="Grigoriev I."/>
        </authorList>
    </citation>
    <scope>NUCLEOTIDE SEQUENCE</scope>
    <source>
        <strain evidence="2">CBS 121739</strain>
    </source>
</reference>
<sequence length="286" mass="32540">MRTDIPCCACSWSSTRQHSCRYESHVKLVYGVSDRGVWSVGSKLILKERSNQPPDNEAPNIRLIQEKTTIPVPSIVEEWTESNGRHFTVMHRVPGTTLQAMWSKLSRDDKERIAVQTAESLQQLRQLHSHHLASVDMKPLYSAFLFPPDYGIPHGPFASDDDLWAELKKALRGVPEKACQRLRQRMPSTGPFTFTHGDLNSGNIMVENGNLTGILDWEASGYFPVWWEYTAAGIGLGSEDKEWKTILRKHMAPHEDARGFWLDFYSISKFPDLKPHGQALLEELLI</sequence>
<dbReference type="InterPro" id="IPR002575">
    <property type="entry name" value="Aminoglycoside_PTrfase"/>
</dbReference>
<keyword evidence="2" id="KW-0808">Transferase</keyword>
<dbReference type="Pfam" id="PF01636">
    <property type="entry name" value="APH"/>
    <property type="match status" value="1"/>
</dbReference>
<dbReference type="Gene3D" id="3.90.1200.10">
    <property type="match status" value="1"/>
</dbReference>
<dbReference type="OrthoDB" id="8300194at2759"/>
<dbReference type="GO" id="GO:0016301">
    <property type="term" value="F:kinase activity"/>
    <property type="evidence" value="ECO:0007669"/>
    <property type="project" value="UniProtKB-KW"/>
</dbReference>
<dbReference type="PANTHER" id="PTHR21310:SF48">
    <property type="entry name" value="AMINOGLYCOSIDE PHOSPHOTRANSFERASE DOMAIN-CONTAINING PROTEIN"/>
    <property type="match status" value="1"/>
</dbReference>
<organism evidence="2 3">
    <name type="scientific">Pseudovirgaria hyperparasitica</name>
    <dbReference type="NCBI Taxonomy" id="470096"/>
    <lineage>
        <taxon>Eukaryota</taxon>
        <taxon>Fungi</taxon>
        <taxon>Dikarya</taxon>
        <taxon>Ascomycota</taxon>
        <taxon>Pezizomycotina</taxon>
        <taxon>Dothideomycetes</taxon>
        <taxon>Dothideomycetes incertae sedis</taxon>
        <taxon>Acrospermales</taxon>
        <taxon>Acrospermaceae</taxon>
        <taxon>Pseudovirgaria</taxon>
    </lineage>
</organism>